<evidence type="ECO:0000256" key="4">
    <source>
        <dbReference type="ARBA" id="ARBA00022574"/>
    </source>
</evidence>
<evidence type="ECO:0000256" key="1">
    <source>
        <dbReference type="ARBA" id="ARBA00004123"/>
    </source>
</evidence>
<dbReference type="PANTHER" id="PTHR44111">
    <property type="entry name" value="ELONGATOR COMPLEX PROTEIN 2"/>
    <property type="match status" value="1"/>
</dbReference>
<evidence type="ECO:0000313" key="8">
    <source>
        <dbReference type="Proteomes" id="UP000267096"/>
    </source>
</evidence>
<dbReference type="PANTHER" id="PTHR44111:SF1">
    <property type="entry name" value="ELONGATOR COMPLEX PROTEIN 2"/>
    <property type="match status" value="1"/>
</dbReference>
<evidence type="ECO:0000256" key="6">
    <source>
        <dbReference type="ARBA" id="ARBA00023242"/>
    </source>
</evidence>
<dbReference type="InterPro" id="IPR037289">
    <property type="entry name" value="Elp2"/>
</dbReference>
<dbReference type="GO" id="GO:0005634">
    <property type="term" value="C:nucleus"/>
    <property type="evidence" value="ECO:0007669"/>
    <property type="project" value="UniProtKB-SubCell"/>
</dbReference>
<dbReference type="SUPFAM" id="SSF50978">
    <property type="entry name" value="WD40 repeat-like"/>
    <property type="match status" value="1"/>
</dbReference>
<organism evidence="9">
    <name type="scientific">Anisakis simplex</name>
    <name type="common">Herring worm</name>
    <dbReference type="NCBI Taxonomy" id="6269"/>
    <lineage>
        <taxon>Eukaryota</taxon>
        <taxon>Metazoa</taxon>
        <taxon>Ecdysozoa</taxon>
        <taxon>Nematoda</taxon>
        <taxon>Chromadorea</taxon>
        <taxon>Rhabditida</taxon>
        <taxon>Spirurina</taxon>
        <taxon>Ascaridomorpha</taxon>
        <taxon>Ascaridoidea</taxon>
        <taxon>Anisakidae</taxon>
        <taxon>Anisakis</taxon>
        <taxon>Anisakis simplex complex</taxon>
    </lineage>
</organism>
<keyword evidence="8" id="KW-1185">Reference proteome</keyword>
<reference evidence="9" key="1">
    <citation type="submission" date="2017-02" db="UniProtKB">
        <authorList>
            <consortium name="WormBaseParasite"/>
        </authorList>
    </citation>
    <scope>IDENTIFICATION</scope>
</reference>
<keyword evidence="6" id="KW-0539">Nucleus</keyword>
<evidence type="ECO:0000313" key="7">
    <source>
        <dbReference type="EMBL" id="VDK24742.1"/>
    </source>
</evidence>
<name>A0A0M3JC02_ANISI</name>
<keyword evidence="3" id="KW-0963">Cytoplasm</keyword>
<sequence>MAVCDVCWDPSGTYLLSCSLDQTTRCFAPYKDTDSYAEIARPQVHGYDLACLASVSPSCFVSGAEEKILRAFRAPKTFARSLANLSKCNFEKLFPDTDKLPEQGASVPALGLSNKEIGEDQGLEYGLGGNANEIASLTANPVVLEGEFRLIVVL</sequence>
<dbReference type="InterPro" id="IPR036322">
    <property type="entry name" value="WD40_repeat_dom_sf"/>
</dbReference>
<evidence type="ECO:0000313" key="9">
    <source>
        <dbReference type="WBParaSite" id="ASIM_0000513101-mRNA-1"/>
    </source>
</evidence>
<evidence type="ECO:0000256" key="2">
    <source>
        <dbReference type="ARBA" id="ARBA00004496"/>
    </source>
</evidence>
<comment type="subcellular location">
    <subcellularLocation>
        <location evidence="2">Cytoplasm</location>
    </subcellularLocation>
    <subcellularLocation>
        <location evidence="1">Nucleus</location>
    </subcellularLocation>
</comment>
<dbReference type="Gene3D" id="2.130.10.10">
    <property type="entry name" value="YVTN repeat-like/Quinoprotein amine dehydrogenase"/>
    <property type="match status" value="1"/>
</dbReference>
<dbReference type="GO" id="GO:0005737">
    <property type="term" value="C:cytoplasm"/>
    <property type="evidence" value="ECO:0007669"/>
    <property type="project" value="UniProtKB-SubCell"/>
</dbReference>
<proteinExistence type="predicted"/>
<dbReference type="Proteomes" id="UP000267096">
    <property type="component" value="Unassembled WGS sequence"/>
</dbReference>
<evidence type="ECO:0000256" key="5">
    <source>
        <dbReference type="ARBA" id="ARBA00022737"/>
    </source>
</evidence>
<keyword evidence="4" id="KW-0853">WD repeat</keyword>
<dbReference type="InterPro" id="IPR015943">
    <property type="entry name" value="WD40/YVTN_repeat-like_dom_sf"/>
</dbReference>
<keyword evidence="5" id="KW-0677">Repeat</keyword>
<reference evidence="7 8" key="2">
    <citation type="submission" date="2018-11" db="EMBL/GenBank/DDBJ databases">
        <authorList>
            <consortium name="Pathogen Informatics"/>
        </authorList>
    </citation>
    <scope>NUCLEOTIDE SEQUENCE [LARGE SCALE GENOMIC DNA]</scope>
</reference>
<dbReference type="WBParaSite" id="ASIM_0000513101-mRNA-1">
    <property type="protein sequence ID" value="ASIM_0000513101-mRNA-1"/>
    <property type="gene ID" value="ASIM_0000513101"/>
</dbReference>
<dbReference type="GO" id="GO:0002098">
    <property type="term" value="P:tRNA wobble uridine modification"/>
    <property type="evidence" value="ECO:0007669"/>
    <property type="project" value="InterPro"/>
</dbReference>
<gene>
    <name evidence="7" type="ORF">ASIM_LOCUS4928</name>
</gene>
<dbReference type="GO" id="GO:0033588">
    <property type="term" value="C:elongator holoenzyme complex"/>
    <property type="evidence" value="ECO:0007669"/>
    <property type="project" value="InterPro"/>
</dbReference>
<accession>A0A0M3JC02</accession>
<evidence type="ECO:0000256" key="3">
    <source>
        <dbReference type="ARBA" id="ARBA00022490"/>
    </source>
</evidence>
<dbReference type="AlphaFoldDB" id="A0A0M3JC02"/>
<dbReference type="EMBL" id="UYRR01009163">
    <property type="protein sequence ID" value="VDK24742.1"/>
    <property type="molecule type" value="Genomic_DNA"/>
</dbReference>
<protein>
    <submittedName>
        <fullName evidence="9">Elongator complex protein 2 (inferred by orthology to a human protein)</fullName>
    </submittedName>
</protein>
<dbReference type="OrthoDB" id="27911at2759"/>